<dbReference type="EMBL" id="CM047900">
    <property type="protein sequence ID" value="KAJ0100376.1"/>
    <property type="molecule type" value="Genomic_DNA"/>
</dbReference>
<gene>
    <name evidence="1" type="ORF">Patl1_20776</name>
</gene>
<evidence type="ECO:0000313" key="2">
    <source>
        <dbReference type="Proteomes" id="UP001164250"/>
    </source>
</evidence>
<dbReference type="Proteomes" id="UP001164250">
    <property type="component" value="Chromosome 4"/>
</dbReference>
<protein>
    <submittedName>
        <fullName evidence="1">Uncharacterized protein</fullName>
    </submittedName>
</protein>
<reference evidence="2" key="1">
    <citation type="journal article" date="2023" name="G3 (Bethesda)">
        <title>Genome assembly and association tests identify interacting loci associated with vigor, precocity, and sex in interspecific pistachio rootstocks.</title>
        <authorList>
            <person name="Palmer W."/>
            <person name="Jacygrad E."/>
            <person name="Sagayaradj S."/>
            <person name="Cavanaugh K."/>
            <person name="Han R."/>
            <person name="Bertier L."/>
            <person name="Beede B."/>
            <person name="Kafkas S."/>
            <person name="Golino D."/>
            <person name="Preece J."/>
            <person name="Michelmore R."/>
        </authorList>
    </citation>
    <scope>NUCLEOTIDE SEQUENCE [LARGE SCALE GENOMIC DNA]</scope>
</reference>
<evidence type="ECO:0000313" key="1">
    <source>
        <dbReference type="EMBL" id="KAJ0100376.1"/>
    </source>
</evidence>
<proteinExistence type="predicted"/>
<comment type="caution">
    <text evidence="1">The sequence shown here is derived from an EMBL/GenBank/DDBJ whole genome shotgun (WGS) entry which is preliminary data.</text>
</comment>
<keyword evidence="2" id="KW-1185">Reference proteome</keyword>
<organism evidence="1 2">
    <name type="scientific">Pistacia atlantica</name>
    <dbReference type="NCBI Taxonomy" id="434234"/>
    <lineage>
        <taxon>Eukaryota</taxon>
        <taxon>Viridiplantae</taxon>
        <taxon>Streptophyta</taxon>
        <taxon>Embryophyta</taxon>
        <taxon>Tracheophyta</taxon>
        <taxon>Spermatophyta</taxon>
        <taxon>Magnoliopsida</taxon>
        <taxon>eudicotyledons</taxon>
        <taxon>Gunneridae</taxon>
        <taxon>Pentapetalae</taxon>
        <taxon>rosids</taxon>
        <taxon>malvids</taxon>
        <taxon>Sapindales</taxon>
        <taxon>Anacardiaceae</taxon>
        <taxon>Pistacia</taxon>
    </lineage>
</organism>
<sequence>MLGEYGLPDDHTFPSATKSCAILGRLDVGESVHCLVVKTGYDFDVFVCSSLLDKYAKCGDIKTARKVFDEMPERTVVSWTGMIYGYAQLGLNEEALKLFKQALYDDLELGKQIHGFCVKTSFESSNYVGSSLVSLYSKCGVIDEAYLVFAEVPVRIIGMWNAMLIVCAQHSHTNKAFDLFKEMEVRGIKPNSITFLCVLCACSLAGLVEKGQYYFELMKEYGIEPRARHYASLVDLLGHAGKLLEAVSVISKMPIAPTESVWGALLTGCLFMGTLNWLPMLRIGFLSWVM</sequence>
<name>A0ACC1BN58_9ROSI</name>
<accession>A0ACC1BN58</accession>